<dbReference type="EMBL" id="CP104694">
    <property type="protein sequence ID" value="UXI69023.1"/>
    <property type="molecule type" value="Genomic_DNA"/>
</dbReference>
<keyword evidence="5" id="KW-1185">Reference proteome</keyword>
<evidence type="ECO:0000313" key="5">
    <source>
        <dbReference type="Proteomes" id="UP001064632"/>
    </source>
</evidence>
<dbReference type="PANTHER" id="PTHR11579">
    <property type="entry name" value="PROTEIN-L-ISOASPARTATE O-METHYLTRANSFERASE"/>
    <property type="match status" value="1"/>
</dbReference>
<dbReference type="Gene3D" id="3.40.50.150">
    <property type="entry name" value="Vaccinia Virus protein VP39"/>
    <property type="match status" value="1"/>
</dbReference>
<dbReference type="PANTHER" id="PTHR11579:SF18">
    <property type="entry name" value="PROTEIN-L-ISOASPARTATE O-METHYLTRANSFERASE"/>
    <property type="match status" value="1"/>
</dbReference>
<evidence type="ECO:0000256" key="1">
    <source>
        <dbReference type="ARBA" id="ARBA00005369"/>
    </source>
</evidence>
<dbReference type="CDD" id="cd02440">
    <property type="entry name" value="AdoMet_MTases"/>
    <property type="match status" value="1"/>
</dbReference>
<comment type="similarity">
    <text evidence="1">Belongs to the methyltransferase superfamily. L-isoaspartyl/D-aspartyl protein methyltransferase family.</text>
</comment>
<dbReference type="Pfam" id="PF01135">
    <property type="entry name" value="PCMT"/>
    <property type="match status" value="1"/>
</dbReference>
<evidence type="ECO:0000313" key="4">
    <source>
        <dbReference type="EMBL" id="UXI69023.1"/>
    </source>
</evidence>
<organism evidence="4 5">
    <name type="scientific">Tahibacter amnicola</name>
    <dbReference type="NCBI Taxonomy" id="2976241"/>
    <lineage>
        <taxon>Bacteria</taxon>
        <taxon>Pseudomonadati</taxon>
        <taxon>Pseudomonadota</taxon>
        <taxon>Gammaproteobacteria</taxon>
        <taxon>Lysobacterales</taxon>
        <taxon>Rhodanobacteraceae</taxon>
        <taxon>Tahibacter</taxon>
    </lineage>
</organism>
<gene>
    <name evidence="4" type="ORF">N4264_05045</name>
</gene>
<proteinExistence type="inferred from homology"/>
<dbReference type="SUPFAM" id="SSF53335">
    <property type="entry name" value="S-adenosyl-L-methionine-dependent methyltransferases"/>
    <property type="match status" value="1"/>
</dbReference>
<protein>
    <recommendedName>
        <fullName evidence="2">Protein-L-isoaspartate O-methyltransferase</fullName>
    </recommendedName>
    <alternativeName>
        <fullName evidence="3">Protein L-isoaspartyl methyltransferase</fullName>
    </alternativeName>
</protein>
<dbReference type="RefSeq" id="WP_261695981.1">
    <property type="nucleotide sequence ID" value="NZ_CP104694.1"/>
</dbReference>
<sequence>MSLNIEKARFNMVEQQVRPWEVLDARVLDVLTRVPREEFVAPEHRQLAFADLELPLGHGQFTMKPVIEGRILQAILVQPHEQVLQIGTGSGFLAACLGKLAKDVVSVELHEDLAKTARERLQKAGIGNVRIDVAEAVNGYQPANTQFDVIVVTGAVHTLPERFKRWLKPGGRMFAVVGESPVQRAVLVTREGDSYKEESIFETDLAYLANAAPPKRFTL</sequence>
<name>A0ABY6BG78_9GAMM</name>
<evidence type="ECO:0000256" key="3">
    <source>
        <dbReference type="ARBA" id="ARBA00030757"/>
    </source>
</evidence>
<dbReference type="Proteomes" id="UP001064632">
    <property type="component" value="Chromosome"/>
</dbReference>
<dbReference type="InterPro" id="IPR029063">
    <property type="entry name" value="SAM-dependent_MTases_sf"/>
</dbReference>
<reference evidence="4" key="1">
    <citation type="submission" date="2022-09" db="EMBL/GenBank/DDBJ databases">
        <title>Tahibacter sp. nov., isolated from a fresh water.</title>
        <authorList>
            <person name="Baek J.H."/>
            <person name="Lee J.K."/>
            <person name="Kim J.M."/>
            <person name="Jeon C.O."/>
        </authorList>
    </citation>
    <scope>NUCLEOTIDE SEQUENCE</scope>
    <source>
        <strain evidence="4">W38</strain>
    </source>
</reference>
<dbReference type="InterPro" id="IPR000682">
    <property type="entry name" value="PCMT"/>
</dbReference>
<evidence type="ECO:0000256" key="2">
    <source>
        <dbReference type="ARBA" id="ARBA00013346"/>
    </source>
</evidence>
<accession>A0ABY6BG78</accession>